<reference evidence="2 3" key="1">
    <citation type="journal article" date="2016" name="Environ. Microbiol.">
        <title>Genomic resolution of a cold subsurface aquifer community provides metabolic insights for novel microbes adapted to high CO concentrations.</title>
        <authorList>
            <person name="Probst A.J."/>
            <person name="Castelle C.J."/>
            <person name="Singh A."/>
            <person name="Brown C.T."/>
            <person name="Anantharaman K."/>
            <person name="Sharon I."/>
            <person name="Hug L.A."/>
            <person name="Burstein D."/>
            <person name="Emerson J.B."/>
            <person name="Thomas B.C."/>
            <person name="Banfield J.F."/>
        </authorList>
    </citation>
    <scope>NUCLEOTIDE SEQUENCE [LARGE SCALE GENOMIC DNA]</scope>
    <source>
        <strain evidence="2">CG2_30_33_16</strain>
    </source>
</reference>
<evidence type="ECO:0000313" key="2">
    <source>
        <dbReference type="EMBL" id="OIP82804.1"/>
    </source>
</evidence>
<gene>
    <name evidence="2" type="ORF">AUK04_04110</name>
</gene>
<proteinExistence type="predicted"/>
<accession>A0A1J5HE23</accession>
<name>A0A1J5HE23_9BACT</name>
<dbReference type="EMBL" id="MNZM01000103">
    <property type="protein sequence ID" value="OIP82804.1"/>
    <property type="molecule type" value="Genomic_DNA"/>
</dbReference>
<sequence>MTFCFAVTILIVYKFLSSEIIIDIFKTKTENSAPKQNGKKESPRANPDDEVGMSEGSIV</sequence>
<feature type="compositionally biased region" description="Basic and acidic residues" evidence="1">
    <location>
        <begin position="38"/>
        <end position="47"/>
    </location>
</feature>
<comment type="caution">
    <text evidence="2">The sequence shown here is derived from an EMBL/GenBank/DDBJ whole genome shotgun (WGS) entry which is preliminary data.</text>
</comment>
<evidence type="ECO:0000256" key="1">
    <source>
        <dbReference type="SAM" id="MobiDB-lite"/>
    </source>
</evidence>
<protein>
    <submittedName>
        <fullName evidence="2">Uncharacterized protein</fullName>
    </submittedName>
</protein>
<dbReference type="Proteomes" id="UP000183758">
    <property type="component" value="Unassembled WGS sequence"/>
</dbReference>
<organism evidence="2 3">
    <name type="scientific">Candidatus Roizmanbacteria bacterium CG2_30_33_16</name>
    <dbReference type="NCBI Taxonomy" id="1805340"/>
    <lineage>
        <taxon>Bacteria</taxon>
        <taxon>Candidatus Roizmaniibacteriota</taxon>
    </lineage>
</organism>
<evidence type="ECO:0000313" key="3">
    <source>
        <dbReference type="Proteomes" id="UP000183758"/>
    </source>
</evidence>
<dbReference type="AlphaFoldDB" id="A0A1J5HE23"/>
<feature type="region of interest" description="Disordered" evidence="1">
    <location>
        <begin position="30"/>
        <end position="59"/>
    </location>
</feature>